<name>A0A9D9HE74_9BACT</name>
<protein>
    <submittedName>
        <fullName evidence="1">Uncharacterized protein</fullName>
    </submittedName>
</protein>
<dbReference type="Proteomes" id="UP000823637">
    <property type="component" value="Unassembled WGS sequence"/>
</dbReference>
<evidence type="ECO:0000313" key="2">
    <source>
        <dbReference type="Proteomes" id="UP000823637"/>
    </source>
</evidence>
<reference evidence="1" key="2">
    <citation type="journal article" date="2021" name="PeerJ">
        <title>Extensive microbial diversity within the chicken gut microbiome revealed by metagenomics and culture.</title>
        <authorList>
            <person name="Gilroy R."/>
            <person name="Ravi A."/>
            <person name="Getino M."/>
            <person name="Pursley I."/>
            <person name="Horton D.L."/>
            <person name="Alikhan N.F."/>
            <person name="Baker D."/>
            <person name="Gharbi K."/>
            <person name="Hall N."/>
            <person name="Watson M."/>
            <person name="Adriaenssens E.M."/>
            <person name="Foster-Nyarko E."/>
            <person name="Jarju S."/>
            <person name="Secka A."/>
            <person name="Antonio M."/>
            <person name="Oren A."/>
            <person name="Chaudhuri R.R."/>
            <person name="La Ragione R."/>
            <person name="Hildebrand F."/>
            <person name="Pallen M.J."/>
        </authorList>
    </citation>
    <scope>NUCLEOTIDE SEQUENCE</scope>
    <source>
        <strain evidence="1">D3-1215</strain>
    </source>
</reference>
<evidence type="ECO:0000313" key="1">
    <source>
        <dbReference type="EMBL" id="MBO8446838.1"/>
    </source>
</evidence>
<comment type="caution">
    <text evidence="1">The sequence shown here is derived from an EMBL/GenBank/DDBJ whole genome shotgun (WGS) entry which is preliminary data.</text>
</comment>
<sequence>MSIKFANKYLSSQYFIDATNSLFQSDNREYLASKLGISADSIDYLKKSQALYSLYGDSNHSFSYKDKDNKFGTGEGNDSEVAEYGANINEFYVDIVVARDKHLLDGIDSAIIDYLSKSSYLSTRISDQTRILQTQINEYATESQKLDSVRDILYFSPTTILSGGNEISTTNKQLLTDEIINVNTTLQELKNKISDYKPVEIVNPPIVKLQYNIVSDGIRHTVSLTLLGLVIMLCITYRKNIKDYINS</sequence>
<reference evidence="1" key="1">
    <citation type="submission" date="2020-10" db="EMBL/GenBank/DDBJ databases">
        <authorList>
            <person name="Gilroy R."/>
        </authorList>
    </citation>
    <scope>NUCLEOTIDE SEQUENCE</scope>
    <source>
        <strain evidence="1">D3-1215</strain>
    </source>
</reference>
<gene>
    <name evidence="1" type="ORF">IAC32_03725</name>
</gene>
<dbReference type="AlphaFoldDB" id="A0A9D9HE74"/>
<proteinExistence type="predicted"/>
<dbReference type="EMBL" id="JADIMR010000052">
    <property type="protein sequence ID" value="MBO8446838.1"/>
    <property type="molecule type" value="Genomic_DNA"/>
</dbReference>
<accession>A0A9D9HE74</accession>
<organism evidence="1 2">
    <name type="scientific">Candidatus Enterocola intestinipullorum</name>
    <dbReference type="NCBI Taxonomy" id="2840783"/>
    <lineage>
        <taxon>Bacteria</taxon>
        <taxon>Pseudomonadati</taxon>
        <taxon>Bacteroidota</taxon>
        <taxon>Bacteroidia</taxon>
        <taxon>Bacteroidales</taxon>
        <taxon>Candidatus Enterocola</taxon>
    </lineage>
</organism>